<evidence type="ECO:0000259" key="1">
    <source>
        <dbReference type="PROSITE" id="PS50878"/>
    </source>
</evidence>
<protein>
    <recommendedName>
        <fullName evidence="1">Reverse transcriptase domain-containing protein</fullName>
    </recommendedName>
</protein>
<dbReference type="InterPro" id="IPR043502">
    <property type="entry name" value="DNA/RNA_pol_sf"/>
</dbReference>
<sequence>MFTSIIPKRFETFMTDIIDEDQTGFISGRQTQDNIRRMIHIVEETQRTKNSVILVIVDAEKAFDSVNWIYLSKVLERFGLNKESVKCIKTRAVLYQEPTARIKVNGSLTDSFGLGRSTRQGCCLSPTLFAIFIEPLAQAIKQNQDIRGVKVNGTEHKIGLFADDVVAYLERPSESFPALMNLLEEYGYYSGYKLNVTKTQILAINYTPTPELKKKYKIKWNSETIRYLGVNITKGAWKFYTANYIQINQELRRDIERWSTLQFHLSSRIEIIKMNVLPRLLYLFQTLPVMIPPKQFMEWDRWISRFIWGGRRPRIRFSTMQLHKDRGGMAVPKLQDYFYAAQLRAVTCWCNREYVARWKDIEMKVEASPIQILMTDRELFKREERLLDPITKFTLWTWHLVVRKYGIENEIRPLRWITHDKRFKPGISDLGFERWANRGITTICTLLEKGKLQSFQAIREKFDLEANDLFRYFQVRDYYLKEIKLKEPKEQNMIITIMINAYEGRKCRVISALYQALGSSGGNSTVYIKEKWEKEIGIEITEDDWYTVCKGQHSATSSRIWREFGWKNIMRYFITPKIKGRYAPDQKPCWRLCGQMEADHTHVFWKCQKMKGYWEGVWSVLREILGYEIPKTCLVLYLGNIPQEEVQGGDKYLVKVLLLASRKAITRAWYKVDPPTKEQWLSIVEEIYDMERFTHNLRMQVEQFEGKWEKWNYYRRGEGDTTTIHSNDI</sequence>
<dbReference type="Proteomes" id="UP000694546">
    <property type="component" value="Chromosome 9"/>
</dbReference>
<dbReference type="AlphaFoldDB" id="A0A8C5BRY0"/>
<dbReference type="Pfam" id="PF00078">
    <property type="entry name" value="RVT_1"/>
    <property type="match status" value="1"/>
</dbReference>
<accession>A0A8C5BRY0</accession>
<dbReference type="GeneTree" id="ENSGT00940000164735"/>
<organism evidence="2 3">
    <name type="scientific">Gadus morhua</name>
    <name type="common">Atlantic cod</name>
    <dbReference type="NCBI Taxonomy" id="8049"/>
    <lineage>
        <taxon>Eukaryota</taxon>
        <taxon>Metazoa</taxon>
        <taxon>Chordata</taxon>
        <taxon>Craniata</taxon>
        <taxon>Vertebrata</taxon>
        <taxon>Euteleostomi</taxon>
        <taxon>Actinopterygii</taxon>
        <taxon>Neopterygii</taxon>
        <taxon>Teleostei</taxon>
        <taxon>Neoteleostei</taxon>
        <taxon>Acanthomorphata</taxon>
        <taxon>Zeiogadaria</taxon>
        <taxon>Gadariae</taxon>
        <taxon>Gadiformes</taxon>
        <taxon>Gadoidei</taxon>
        <taxon>Gadidae</taxon>
        <taxon>Gadus</taxon>
    </lineage>
</organism>
<keyword evidence="3" id="KW-1185">Reference proteome</keyword>
<proteinExistence type="predicted"/>
<dbReference type="PANTHER" id="PTHR31635">
    <property type="entry name" value="REVERSE TRANSCRIPTASE DOMAIN-CONTAINING PROTEIN-RELATED"/>
    <property type="match status" value="1"/>
</dbReference>
<name>A0A8C5BRY0_GADMO</name>
<dbReference type="SUPFAM" id="SSF56672">
    <property type="entry name" value="DNA/RNA polymerases"/>
    <property type="match status" value="1"/>
</dbReference>
<evidence type="ECO:0000313" key="2">
    <source>
        <dbReference type="Ensembl" id="ENSGMOP00000051863.1"/>
    </source>
</evidence>
<reference evidence="2" key="1">
    <citation type="submission" date="2025-08" db="UniProtKB">
        <authorList>
            <consortium name="Ensembl"/>
        </authorList>
    </citation>
    <scope>IDENTIFICATION</scope>
</reference>
<dbReference type="Ensembl" id="ENSGMOT00000048701.1">
    <property type="protein sequence ID" value="ENSGMOP00000051863.1"/>
    <property type="gene ID" value="ENSGMOG00000028030.1"/>
</dbReference>
<dbReference type="OMA" id="ITIMINA"/>
<evidence type="ECO:0000313" key="3">
    <source>
        <dbReference type="Proteomes" id="UP000694546"/>
    </source>
</evidence>
<dbReference type="PANTHER" id="PTHR31635:SF196">
    <property type="entry name" value="REVERSE TRANSCRIPTASE DOMAIN-CONTAINING PROTEIN-RELATED"/>
    <property type="match status" value="1"/>
</dbReference>
<feature type="domain" description="Reverse transcriptase" evidence="1">
    <location>
        <begin position="1"/>
        <end position="232"/>
    </location>
</feature>
<dbReference type="CDD" id="cd01650">
    <property type="entry name" value="RT_nLTR_like"/>
    <property type="match status" value="1"/>
</dbReference>
<dbReference type="PROSITE" id="PS50878">
    <property type="entry name" value="RT_POL"/>
    <property type="match status" value="1"/>
</dbReference>
<reference evidence="2" key="2">
    <citation type="submission" date="2025-09" db="UniProtKB">
        <authorList>
            <consortium name="Ensembl"/>
        </authorList>
    </citation>
    <scope>IDENTIFICATION</scope>
</reference>
<dbReference type="InterPro" id="IPR000477">
    <property type="entry name" value="RT_dom"/>
</dbReference>